<reference evidence="1 2" key="1">
    <citation type="submission" date="2021-03" db="EMBL/GenBank/DDBJ databases">
        <title>Flavobacterium kribbensis sp. nov, an endophytic bacteria, isolated from soybean.</title>
        <authorList>
            <person name="Lee J."/>
            <person name="Seo J."/>
        </authorList>
    </citation>
    <scope>NUCLEOTIDE SEQUENCE [LARGE SCALE GENOMIC DNA]</scope>
    <source>
        <strain evidence="1 2">BB8</strain>
    </source>
</reference>
<dbReference type="EMBL" id="CP071448">
    <property type="protein sequence ID" value="QSW88052.1"/>
    <property type="molecule type" value="Genomic_DNA"/>
</dbReference>
<proteinExistence type="predicted"/>
<name>A0ABX7QAL1_9FLAO</name>
<keyword evidence="2" id="KW-1185">Reference proteome</keyword>
<gene>
    <name evidence="1" type="ORF">J0383_17480</name>
</gene>
<sequence length="228" mass="26960">MNSNLLFNEIKAVIPLLNKSWKERYARFLTDENLCLFSENLILFYNQKTEISRLPYFKEEIIVSLQDAVFYFKTALENFENESNEFQTSLIQAFEKTPFESILLILGQRLTPASVRDENGIPPAKEILLESCFQPYNKEISIAVRAWEKHVGRNKNSIFGEIKGNTIQKKEKVENLIQYIISHKTWWNIFYHYKHNLVYEIRVENGQGLRWTSDGKQFIGFLEDFLEE</sequence>
<organism evidence="1 2">
    <name type="scientific">Flavobacterium endoglycinae</name>
    <dbReference type="NCBI Taxonomy" id="2816357"/>
    <lineage>
        <taxon>Bacteria</taxon>
        <taxon>Pseudomonadati</taxon>
        <taxon>Bacteroidota</taxon>
        <taxon>Flavobacteriia</taxon>
        <taxon>Flavobacteriales</taxon>
        <taxon>Flavobacteriaceae</taxon>
        <taxon>Flavobacterium</taxon>
    </lineage>
</organism>
<dbReference type="PANTHER" id="PTHR34204:SF3">
    <property type="entry name" value="ASCH DOMAIN-CONTAINING PROTEIN"/>
    <property type="match status" value="1"/>
</dbReference>
<evidence type="ECO:0000313" key="1">
    <source>
        <dbReference type="EMBL" id="QSW88052.1"/>
    </source>
</evidence>
<dbReference type="PANTHER" id="PTHR34204">
    <property type="entry name" value="RNA-BINDING ASCH DOMAIN PROTEIN"/>
    <property type="match status" value="1"/>
</dbReference>
<dbReference type="RefSeq" id="WP_207295260.1">
    <property type="nucleotide sequence ID" value="NZ_CP071448.1"/>
</dbReference>
<evidence type="ECO:0000313" key="2">
    <source>
        <dbReference type="Proteomes" id="UP000663440"/>
    </source>
</evidence>
<protein>
    <submittedName>
        <fullName evidence="1">Uncharacterized protein</fullName>
    </submittedName>
</protein>
<dbReference type="Proteomes" id="UP000663440">
    <property type="component" value="Chromosome"/>
</dbReference>
<accession>A0ABX7QAL1</accession>